<organism evidence="3 4">
    <name type="scientific">Carnegiea gigantea</name>
    <dbReference type="NCBI Taxonomy" id="171969"/>
    <lineage>
        <taxon>Eukaryota</taxon>
        <taxon>Viridiplantae</taxon>
        <taxon>Streptophyta</taxon>
        <taxon>Embryophyta</taxon>
        <taxon>Tracheophyta</taxon>
        <taxon>Spermatophyta</taxon>
        <taxon>Magnoliopsida</taxon>
        <taxon>eudicotyledons</taxon>
        <taxon>Gunneridae</taxon>
        <taxon>Pentapetalae</taxon>
        <taxon>Caryophyllales</taxon>
        <taxon>Cactineae</taxon>
        <taxon>Cactaceae</taxon>
        <taxon>Cactoideae</taxon>
        <taxon>Echinocereeae</taxon>
        <taxon>Carnegiea</taxon>
    </lineage>
</organism>
<dbReference type="EMBL" id="JAKOGI010004737">
    <property type="protein sequence ID" value="KAJ8419611.1"/>
    <property type="molecule type" value="Genomic_DNA"/>
</dbReference>
<comment type="caution">
    <text evidence="3">The sequence shown here is derived from an EMBL/GenBank/DDBJ whole genome shotgun (WGS) entry which is preliminary data.</text>
</comment>
<proteinExistence type="predicted"/>
<name>A0A9Q1GI49_9CARY</name>
<evidence type="ECO:0000313" key="3">
    <source>
        <dbReference type="EMBL" id="KAJ8419611.1"/>
    </source>
</evidence>
<evidence type="ECO:0000313" key="4">
    <source>
        <dbReference type="Proteomes" id="UP001153076"/>
    </source>
</evidence>
<keyword evidence="4" id="KW-1185">Reference proteome</keyword>
<dbReference type="Proteomes" id="UP001153076">
    <property type="component" value="Unassembled WGS sequence"/>
</dbReference>
<sequence>MLHHVEDIEGISQYNWAEAVWRVVVETIEDTQKKLCAGPLTEVQLNGLCRLIQLIMGRYDASELLKDIKKEEEQVGFSVQVIPILYPQDTELLNTIVTQFMATEEFGYYVDDLEGWLSVDERLRCARDAYLLEKKANESTRNEVQMLREQVAQLEGKLKTTSNSKGGELESSADIEAAHEETCGTTAEHLPDVRYAYEGTTDIGGLRNEAGAKCDNEMGGVGACDQVEREGTDAVSGDNGDRDKELKASSMDGEEDEQRVNLEACTPKNGAKDSSRWLQASGHDACVGNPDGIALEWEEGMELFSKEVR</sequence>
<dbReference type="OrthoDB" id="1723350at2759"/>
<feature type="coiled-coil region" evidence="1">
    <location>
        <begin position="137"/>
        <end position="164"/>
    </location>
</feature>
<feature type="region of interest" description="Disordered" evidence="2">
    <location>
        <begin position="230"/>
        <end position="260"/>
    </location>
</feature>
<dbReference type="AlphaFoldDB" id="A0A9Q1GI49"/>
<evidence type="ECO:0000256" key="1">
    <source>
        <dbReference type="SAM" id="Coils"/>
    </source>
</evidence>
<reference evidence="3" key="1">
    <citation type="submission" date="2022-04" db="EMBL/GenBank/DDBJ databases">
        <title>Carnegiea gigantea Genome sequencing and assembly v2.</title>
        <authorList>
            <person name="Copetti D."/>
            <person name="Sanderson M.J."/>
            <person name="Burquez A."/>
            <person name="Wojciechowski M.F."/>
        </authorList>
    </citation>
    <scope>NUCLEOTIDE SEQUENCE</scope>
    <source>
        <strain evidence="3">SGP5-SGP5p</strain>
        <tissue evidence="3">Aerial part</tissue>
    </source>
</reference>
<keyword evidence="1" id="KW-0175">Coiled coil</keyword>
<protein>
    <submittedName>
        <fullName evidence="3">Uncharacterized protein</fullName>
    </submittedName>
</protein>
<accession>A0A9Q1GI49</accession>
<gene>
    <name evidence="3" type="ORF">Cgig2_015005</name>
</gene>
<evidence type="ECO:0000256" key="2">
    <source>
        <dbReference type="SAM" id="MobiDB-lite"/>
    </source>
</evidence>